<accession>I3E4B1</accession>
<dbReference type="SUPFAM" id="SSF53335">
    <property type="entry name" value="S-adenosyl-L-methionine-dependent methyltransferases"/>
    <property type="match status" value="1"/>
</dbReference>
<dbReference type="AlphaFoldDB" id="I3E4B1"/>
<comment type="caution">
    <text evidence="2">The sequence shown here is derived from an EMBL/GenBank/DDBJ whole genome shotgun (WGS) entry which is preliminary data.</text>
</comment>
<gene>
    <name evidence="2" type="ORF">PB1_00265</name>
</gene>
<protein>
    <submittedName>
        <fullName evidence="2">Putative glycosyltransferase</fullName>
    </submittedName>
</protein>
<name>I3E4B1_BACMT</name>
<dbReference type="Pfam" id="PF08241">
    <property type="entry name" value="Methyltransf_11"/>
    <property type="match status" value="1"/>
</dbReference>
<dbReference type="InterPro" id="IPR013216">
    <property type="entry name" value="Methyltransf_11"/>
</dbReference>
<feature type="domain" description="Methyltransferase type 11" evidence="1">
    <location>
        <begin position="40"/>
        <end position="135"/>
    </location>
</feature>
<evidence type="ECO:0000313" key="2">
    <source>
        <dbReference type="EMBL" id="EIJ81332.1"/>
    </source>
</evidence>
<organism evidence="2 3">
    <name type="scientific">Bacillus methanolicus PB1</name>
    <dbReference type="NCBI Taxonomy" id="997296"/>
    <lineage>
        <taxon>Bacteria</taxon>
        <taxon>Bacillati</taxon>
        <taxon>Bacillota</taxon>
        <taxon>Bacilli</taxon>
        <taxon>Bacillales</taxon>
        <taxon>Bacillaceae</taxon>
        <taxon>Bacillus</taxon>
    </lineage>
</organism>
<dbReference type="PATRIC" id="fig|997296.3.peg.89"/>
<proteinExistence type="predicted"/>
<sequence>MRITGERFIPNSGFFGPETEIRHLQRYYSVLNLVKENVVLDIACGEGYGSDLIANHAKFVYGIDIDQETVEHASNKYKRDNLQFKNASVVKIPLKDHSLDVVVSFETIEHVNEHEQHLFLKEVKRLLKNDGIFIISTPDKRMYSDIPNYKNPFHVKEFYEDEFLNFLKTYFSYVDLYYQKNQMTYILSNYKNTNFTSLPINTDSEQNGRYLIAVCSNNKVKHNLNSIVI</sequence>
<dbReference type="Proteomes" id="UP000010523">
    <property type="component" value="Unassembled WGS sequence"/>
</dbReference>
<evidence type="ECO:0000259" key="1">
    <source>
        <dbReference type="Pfam" id="PF08241"/>
    </source>
</evidence>
<dbReference type="eggNOG" id="COG2227">
    <property type="taxonomic scope" value="Bacteria"/>
</dbReference>
<reference evidence="2 3" key="1">
    <citation type="journal article" date="2012" name="Appl. Environ. Microbiol.">
        <title>Genome Sequence of Thermotolerant Bacillus methanolicus: Features and Regulation Related to Methylotrophy and Production of L-Lysine and L-Glutamate from Methanol.</title>
        <authorList>
            <person name="Heggeset T.M."/>
            <person name="Krog A."/>
            <person name="Balzer S."/>
            <person name="Wentzel A."/>
            <person name="Ellingsen T.E."/>
            <person name="Brautaset T."/>
        </authorList>
    </citation>
    <scope>NUCLEOTIDE SEQUENCE [LARGE SCALE GENOMIC DNA]</scope>
    <source>
        <strain evidence="2 3">PB1</strain>
    </source>
</reference>
<dbReference type="GO" id="GO:0008757">
    <property type="term" value="F:S-adenosylmethionine-dependent methyltransferase activity"/>
    <property type="evidence" value="ECO:0007669"/>
    <property type="project" value="InterPro"/>
</dbReference>
<keyword evidence="3" id="KW-1185">Reference proteome</keyword>
<dbReference type="OrthoDB" id="8936324at2"/>
<dbReference type="PANTHER" id="PTHR43861">
    <property type="entry name" value="TRANS-ACONITATE 2-METHYLTRANSFERASE-RELATED"/>
    <property type="match status" value="1"/>
</dbReference>
<dbReference type="Gene3D" id="3.40.50.150">
    <property type="entry name" value="Vaccinia Virus protein VP39"/>
    <property type="match status" value="1"/>
</dbReference>
<dbReference type="RefSeq" id="WP_003350000.1">
    <property type="nucleotide sequence ID" value="NZ_AFEU01000001.1"/>
</dbReference>
<dbReference type="STRING" id="997296.PB1_00265"/>
<dbReference type="EMBL" id="AFEU01000001">
    <property type="protein sequence ID" value="EIJ81332.1"/>
    <property type="molecule type" value="Genomic_DNA"/>
</dbReference>
<keyword evidence="2" id="KW-0808">Transferase</keyword>
<dbReference type="CDD" id="cd02440">
    <property type="entry name" value="AdoMet_MTases"/>
    <property type="match status" value="1"/>
</dbReference>
<dbReference type="InterPro" id="IPR029063">
    <property type="entry name" value="SAM-dependent_MTases_sf"/>
</dbReference>
<dbReference type="PANTHER" id="PTHR43861:SF6">
    <property type="entry name" value="METHYLTRANSFERASE TYPE 11"/>
    <property type="match status" value="1"/>
</dbReference>
<evidence type="ECO:0000313" key="3">
    <source>
        <dbReference type="Proteomes" id="UP000010523"/>
    </source>
</evidence>